<evidence type="ECO:0000256" key="9">
    <source>
        <dbReference type="ARBA" id="ARBA00023237"/>
    </source>
</evidence>
<dbReference type="InterPro" id="IPR023997">
    <property type="entry name" value="TonB-dep_OMP_SusC/RagA_CS"/>
</dbReference>
<evidence type="ECO:0000313" key="16">
    <source>
        <dbReference type="Proteomes" id="UP001597560"/>
    </source>
</evidence>
<dbReference type="SUPFAM" id="SSF56935">
    <property type="entry name" value="Porins"/>
    <property type="match status" value="1"/>
</dbReference>
<comment type="similarity">
    <text evidence="10 11">Belongs to the TonB-dependent receptor family.</text>
</comment>
<evidence type="ECO:0000256" key="5">
    <source>
        <dbReference type="ARBA" id="ARBA00022729"/>
    </source>
</evidence>
<dbReference type="Pfam" id="PF07715">
    <property type="entry name" value="Plug"/>
    <property type="match status" value="1"/>
</dbReference>
<dbReference type="Gene3D" id="2.40.170.20">
    <property type="entry name" value="TonB-dependent receptor, beta-barrel domain"/>
    <property type="match status" value="1"/>
</dbReference>
<dbReference type="InterPro" id="IPR023996">
    <property type="entry name" value="TonB-dep_OMP_SusC/RagA"/>
</dbReference>
<evidence type="ECO:0000259" key="14">
    <source>
        <dbReference type="Pfam" id="PF07715"/>
    </source>
</evidence>
<keyword evidence="7 10" id="KW-0472">Membrane</keyword>
<evidence type="ECO:0000256" key="10">
    <source>
        <dbReference type="PROSITE-ProRule" id="PRU01360"/>
    </source>
</evidence>
<dbReference type="NCBIfam" id="TIGR04056">
    <property type="entry name" value="OMP_RagA_SusC"/>
    <property type="match status" value="1"/>
</dbReference>
<dbReference type="PANTHER" id="PTHR30069:SF29">
    <property type="entry name" value="HEMOGLOBIN AND HEMOGLOBIN-HAPTOGLOBIN-BINDING PROTEIN 1-RELATED"/>
    <property type="match status" value="1"/>
</dbReference>
<keyword evidence="9 10" id="KW-0998">Cell outer membrane</keyword>
<evidence type="ECO:0000256" key="3">
    <source>
        <dbReference type="ARBA" id="ARBA00022452"/>
    </source>
</evidence>
<evidence type="ECO:0000259" key="13">
    <source>
        <dbReference type="Pfam" id="PF00593"/>
    </source>
</evidence>
<name>A0ABW6BAQ6_9SPHI</name>
<dbReference type="InterPro" id="IPR036942">
    <property type="entry name" value="Beta-barrel_TonB_sf"/>
</dbReference>
<dbReference type="Gene3D" id="2.170.130.10">
    <property type="entry name" value="TonB-dependent receptor, plug domain"/>
    <property type="match status" value="1"/>
</dbReference>
<dbReference type="Pfam" id="PF13715">
    <property type="entry name" value="CarbopepD_reg_2"/>
    <property type="match status" value="1"/>
</dbReference>
<organism evidence="15 16">
    <name type="scientific">Olivibacter jilunii</name>
    <dbReference type="NCBI Taxonomy" id="985016"/>
    <lineage>
        <taxon>Bacteria</taxon>
        <taxon>Pseudomonadati</taxon>
        <taxon>Bacteroidota</taxon>
        <taxon>Sphingobacteriia</taxon>
        <taxon>Sphingobacteriales</taxon>
        <taxon>Sphingobacteriaceae</taxon>
        <taxon>Olivibacter</taxon>
    </lineage>
</organism>
<reference evidence="16" key="1">
    <citation type="journal article" date="2019" name="Int. J. Syst. Evol. Microbiol.">
        <title>The Global Catalogue of Microorganisms (GCM) 10K type strain sequencing project: providing services to taxonomists for standard genome sequencing and annotation.</title>
        <authorList>
            <consortium name="The Broad Institute Genomics Platform"/>
            <consortium name="The Broad Institute Genome Sequencing Center for Infectious Disease"/>
            <person name="Wu L."/>
            <person name="Ma J."/>
        </authorList>
    </citation>
    <scope>NUCLEOTIDE SEQUENCE [LARGE SCALE GENOMIC DNA]</scope>
    <source>
        <strain evidence="16">KCTC 23098</strain>
    </source>
</reference>
<feature type="domain" description="TonB-dependent receptor plug" evidence="14">
    <location>
        <begin position="142"/>
        <end position="249"/>
    </location>
</feature>
<keyword evidence="3 10" id="KW-1134">Transmembrane beta strand</keyword>
<evidence type="ECO:0000256" key="11">
    <source>
        <dbReference type="RuleBase" id="RU003357"/>
    </source>
</evidence>
<keyword evidence="4 10" id="KW-0812">Transmembrane</keyword>
<dbReference type="NCBIfam" id="TIGR04057">
    <property type="entry name" value="SusC_RagA_signa"/>
    <property type="match status" value="1"/>
</dbReference>
<dbReference type="EMBL" id="JBHUPA010000039">
    <property type="protein sequence ID" value="MFD2965559.1"/>
    <property type="molecule type" value="Genomic_DNA"/>
</dbReference>
<dbReference type="PROSITE" id="PS51257">
    <property type="entry name" value="PROKAR_LIPOPROTEIN"/>
    <property type="match status" value="1"/>
</dbReference>
<dbReference type="Gene3D" id="2.60.40.1120">
    <property type="entry name" value="Carboxypeptidase-like, regulatory domain"/>
    <property type="match status" value="1"/>
</dbReference>
<dbReference type="InterPro" id="IPR039426">
    <property type="entry name" value="TonB-dep_rcpt-like"/>
</dbReference>
<gene>
    <name evidence="15" type="ORF">ACFS6J_27415</name>
</gene>
<comment type="subcellular location">
    <subcellularLocation>
        <location evidence="1 10">Cell outer membrane</location>
        <topology evidence="1 10">Multi-pass membrane protein</topology>
    </subcellularLocation>
</comment>
<dbReference type="PROSITE" id="PS52016">
    <property type="entry name" value="TONB_DEPENDENT_REC_3"/>
    <property type="match status" value="1"/>
</dbReference>
<protein>
    <submittedName>
        <fullName evidence="15">SusC/RagA family TonB-linked outer membrane protein</fullName>
    </submittedName>
</protein>
<dbReference type="Proteomes" id="UP001597560">
    <property type="component" value="Unassembled WGS sequence"/>
</dbReference>
<dbReference type="InterPro" id="IPR012910">
    <property type="entry name" value="Plug_dom"/>
</dbReference>
<keyword evidence="16" id="KW-1185">Reference proteome</keyword>
<dbReference type="RefSeq" id="WP_377613483.1">
    <property type="nucleotide sequence ID" value="NZ_JBHUPA010000039.1"/>
</dbReference>
<evidence type="ECO:0000256" key="8">
    <source>
        <dbReference type="ARBA" id="ARBA00023170"/>
    </source>
</evidence>
<keyword evidence="5" id="KW-0732">Signal</keyword>
<evidence type="ECO:0000256" key="2">
    <source>
        <dbReference type="ARBA" id="ARBA00022448"/>
    </source>
</evidence>
<accession>A0ABW6BAQ6</accession>
<evidence type="ECO:0000256" key="1">
    <source>
        <dbReference type="ARBA" id="ARBA00004571"/>
    </source>
</evidence>
<evidence type="ECO:0000256" key="7">
    <source>
        <dbReference type="ARBA" id="ARBA00023136"/>
    </source>
</evidence>
<dbReference type="InterPro" id="IPR000531">
    <property type="entry name" value="Beta-barrel_TonB"/>
</dbReference>
<proteinExistence type="inferred from homology"/>
<feature type="transmembrane region" description="Helical" evidence="12">
    <location>
        <begin position="21"/>
        <end position="43"/>
    </location>
</feature>
<keyword evidence="6 11" id="KW-0798">TonB box</keyword>
<evidence type="ECO:0000256" key="12">
    <source>
        <dbReference type="SAM" id="Phobius"/>
    </source>
</evidence>
<dbReference type="InterPro" id="IPR037066">
    <property type="entry name" value="Plug_dom_sf"/>
</dbReference>
<sequence length="1016" mass="113307">MSKFKHTNHWKWLGGQHYVQVVWLSCLKISILISLLLCSIYSYGQTSNRQTVVGKVISADDKSPLPGVTVSIKGTQSRTQTDANGRFELAAAANSVLQFQYLGYLTKEEPVSNRMIINVSLSPDVQSLEEVTVSVGYGTLKQKEVTSAVAHIDTAQFRQSGARNPLDLIQGKVAGLQVTRTSGSNPNTAVAVQLRGVVSVAGSASPLYVIDGIPGGNMDLLQQDDIESIDVLKDGSGAAIYGSTANAGVILVTTKKGKAGASSFTYNNYVRKEYVARRPNTLSAEEFRDKVNSGEINQQDFGHNTDFYDMLINHSNLSNNHNLAMSGGTSNTNYRASVNYRNLEGISLANTRQEYGARLNINQKGLDDRLNVMLNLATNFNKQNRLGGGGWESEVFKNPTLSNFNDDGSYRFDLISTNEYARLMQETSWRKQQTTSGDFKADLELLPGLKGSVFGSYQRESWNDSQYAPQNSEASLENTDYPGGAWAAKSDFLSESYAFEPTLQYQKLIAEKHNLTAIAGYSYRYYKEEGLSAENRGFINDLFHEDNLGQGTALIDGKASMGSFKNDNTLIAFFGRINYTFNNKYMAQFILRHEGSSRFGDNNKWGNFPAVSVGWTVSEEAFMKDITFVNFLKLRAGYGETGNSGFANNASRVTLGGGGRYLYPDGYYRETYGPNRNPNPNLKWETKRETNIGLDYTLFNSKLSGSIDVFKRTTKDLLDTYTSPQPPYIRDQIYTNVGSISSKGIEVAFSYQAVDKKDFKWTIDLAASTTKNTLDSYSNDIYKVEYANYGTIGGAGALGEAFTTYEGEKVGEFWGKRFAGFTEDGKWLFYNRNGEAVRNDQINYSKDRNLTDLAPIGNAVPKYYLSLTNSFRYKQFDFRVFMRGKFAYDILNTMALSYGNKTWSGNLLKETFTKYKDIDDTYMYSDYYLESGSHWKIDEITIGYTFKLPTRLVKNLRVYATGQNLATITGYSGNDPDLVSDTGIGNPDDNDRRLGIDNRSSYPSTRSFLFGVNLAF</sequence>
<dbReference type="SUPFAM" id="SSF49464">
    <property type="entry name" value="Carboxypeptidase regulatory domain-like"/>
    <property type="match status" value="1"/>
</dbReference>
<evidence type="ECO:0000313" key="15">
    <source>
        <dbReference type="EMBL" id="MFD2965559.1"/>
    </source>
</evidence>
<evidence type="ECO:0000256" key="6">
    <source>
        <dbReference type="ARBA" id="ARBA00023077"/>
    </source>
</evidence>
<comment type="caution">
    <text evidence="15">The sequence shown here is derived from an EMBL/GenBank/DDBJ whole genome shotgun (WGS) entry which is preliminary data.</text>
</comment>
<feature type="domain" description="TonB-dependent receptor-like beta-barrel" evidence="13">
    <location>
        <begin position="381"/>
        <end position="965"/>
    </location>
</feature>
<dbReference type="InterPro" id="IPR008969">
    <property type="entry name" value="CarboxyPept-like_regulatory"/>
</dbReference>
<evidence type="ECO:0000256" key="4">
    <source>
        <dbReference type="ARBA" id="ARBA00022692"/>
    </source>
</evidence>
<keyword evidence="2 10" id="KW-0813">Transport</keyword>
<dbReference type="PANTHER" id="PTHR30069">
    <property type="entry name" value="TONB-DEPENDENT OUTER MEMBRANE RECEPTOR"/>
    <property type="match status" value="1"/>
</dbReference>
<keyword evidence="8" id="KW-0675">Receptor</keyword>
<dbReference type="Pfam" id="PF00593">
    <property type="entry name" value="TonB_dep_Rec_b-barrel"/>
    <property type="match status" value="1"/>
</dbReference>
<keyword evidence="12" id="KW-1133">Transmembrane helix</keyword>